<evidence type="ECO:0000313" key="5">
    <source>
        <dbReference type="Proteomes" id="UP000018467"/>
    </source>
</evidence>
<feature type="compositionally biased region" description="Basic residues" evidence="2">
    <location>
        <begin position="296"/>
        <end position="307"/>
    </location>
</feature>
<feature type="region of interest" description="Disordered" evidence="2">
    <location>
        <begin position="650"/>
        <end position="685"/>
    </location>
</feature>
<dbReference type="HOGENOM" id="CLU_284674_0_0_1"/>
<feature type="region of interest" description="Disordered" evidence="2">
    <location>
        <begin position="616"/>
        <end position="638"/>
    </location>
</feature>
<feature type="compositionally biased region" description="Acidic residues" evidence="2">
    <location>
        <begin position="1"/>
        <end position="22"/>
    </location>
</feature>
<feature type="domain" description="AKNA" evidence="3">
    <location>
        <begin position="567"/>
        <end position="624"/>
    </location>
</feature>
<organism evidence="4 5">
    <name type="scientific">Astyanax mexicanus</name>
    <name type="common">Blind cave fish</name>
    <name type="synonym">Astyanax fasciatus mexicanus</name>
    <dbReference type="NCBI Taxonomy" id="7994"/>
    <lineage>
        <taxon>Eukaryota</taxon>
        <taxon>Metazoa</taxon>
        <taxon>Chordata</taxon>
        <taxon>Craniata</taxon>
        <taxon>Vertebrata</taxon>
        <taxon>Euteleostomi</taxon>
        <taxon>Actinopterygii</taxon>
        <taxon>Neopterygii</taxon>
        <taxon>Teleostei</taxon>
        <taxon>Ostariophysi</taxon>
        <taxon>Characiformes</taxon>
        <taxon>Characoidei</taxon>
        <taxon>Acestrorhamphidae</taxon>
        <taxon>Acestrorhamphinae</taxon>
        <taxon>Astyanax</taxon>
    </lineage>
</organism>
<feature type="region of interest" description="Disordered" evidence="2">
    <location>
        <begin position="266"/>
        <end position="365"/>
    </location>
</feature>
<accession>W5KTE3</accession>
<keyword evidence="5" id="KW-1185">Reference proteome</keyword>
<keyword evidence="1" id="KW-0175">Coiled coil</keyword>
<feature type="compositionally biased region" description="Polar residues" evidence="2">
    <location>
        <begin position="806"/>
        <end position="816"/>
    </location>
</feature>
<feature type="region of interest" description="Disordered" evidence="2">
    <location>
        <begin position="1260"/>
        <end position="1335"/>
    </location>
</feature>
<feature type="compositionally biased region" description="Basic and acidic residues" evidence="2">
    <location>
        <begin position="616"/>
        <end position="628"/>
    </location>
</feature>
<dbReference type="Proteomes" id="UP000018467">
    <property type="component" value="Unassembled WGS sequence"/>
</dbReference>
<protein>
    <submittedName>
        <fullName evidence="4">AT-hook transcription factor</fullName>
    </submittedName>
</protein>
<feature type="compositionally biased region" description="Basic and acidic residues" evidence="2">
    <location>
        <begin position="1090"/>
        <end position="1101"/>
    </location>
</feature>
<feature type="region of interest" description="Disordered" evidence="2">
    <location>
        <begin position="1"/>
        <end position="164"/>
    </location>
</feature>
<reference evidence="5" key="2">
    <citation type="journal article" date="2014" name="Nat. Commun.">
        <title>The cavefish genome reveals candidate genes for eye loss.</title>
        <authorList>
            <person name="McGaugh S.E."/>
            <person name="Gross J.B."/>
            <person name="Aken B."/>
            <person name="Blin M."/>
            <person name="Borowsky R."/>
            <person name="Chalopin D."/>
            <person name="Hinaux H."/>
            <person name="Jeffery W.R."/>
            <person name="Keene A."/>
            <person name="Ma L."/>
            <person name="Minx P."/>
            <person name="Murphy D."/>
            <person name="O'Quin K.E."/>
            <person name="Retaux S."/>
            <person name="Rohner N."/>
            <person name="Searle S.M."/>
            <person name="Stahl B.A."/>
            <person name="Tabin C."/>
            <person name="Volff J.N."/>
            <person name="Yoshizawa M."/>
            <person name="Warren W.C."/>
        </authorList>
    </citation>
    <scope>NUCLEOTIDE SEQUENCE [LARGE SCALE GENOMIC DNA]</scope>
    <source>
        <strain evidence="5">female</strain>
    </source>
</reference>
<evidence type="ECO:0000259" key="3">
    <source>
        <dbReference type="Pfam" id="PF12443"/>
    </source>
</evidence>
<feature type="compositionally biased region" description="Basic and acidic residues" evidence="2">
    <location>
        <begin position="330"/>
        <end position="345"/>
    </location>
</feature>
<dbReference type="GO" id="GO:0060234">
    <property type="term" value="P:neuroblast delamination"/>
    <property type="evidence" value="ECO:0007669"/>
    <property type="project" value="TreeGrafter"/>
</dbReference>
<feature type="compositionally biased region" description="Acidic residues" evidence="2">
    <location>
        <begin position="60"/>
        <end position="77"/>
    </location>
</feature>
<dbReference type="GO" id="GO:0005813">
    <property type="term" value="C:centrosome"/>
    <property type="evidence" value="ECO:0007669"/>
    <property type="project" value="TreeGrafter"/>
</dbReference>
<feature type="compositionally biased region" description="Low complexity" evidence="2">
    <location>
        <begin position="931"/>
        <end position="950"/>
    </location>
</feature>
<feature type="compositionally biased region" description="Basic residues" evidence="2">
    <location>
        <begin position="346"/>
        <end position="356"/>
    </location>
</feature>
<feature type="compositionally biased region" description="Basic and acidic residues" evidence="2">
    <location>
        <begin position="132"/>
        <end position="155"/>
    </location>
</feature>
<feature type="compositionally biased region" description="Basic and acidic residues" evidence="2">
    <location>
        <begin position="1109"/>
        <end position="1125"/>
    </location>
</feature>
<reference evidence="4" key="4">
    <citation type="submission" date="2025-09" db="UniProtKB">
        <authorList>
            <consortium name="Ensembl"/>
        </authorList>
    </citation>
    <scope>IDENTIFICATION</scope>
</reference>
<reference evidence="4" key="3">
    <citation type="submission" date="2025-08" db="UniProtKB">
        <authorList>
            <consortium name="Ensembl"/>
        </authorList>
    </citation>
    <scope>IDENTIFICATION</scope>
</reference>
<dbReference type="STRING" id="7994.ENSAMXP00000010855"/>
<dbReference type="eggNOG" id="ENOG502QRSN">
    <property type="taxonomic scope" value="Eukaryota"/>
</dbReference>
<dbReference type="InterPro" id="IPR052655">
    <property type="entry name" value="AKNA_Centrosome-Trans_reg"/>
</dbReference>
<sequence length="1335" mass="148652">MDEEEEVPLEEEEEEEEEEENDVLGAGTPEPEKGPPPALDDLSCNLSELLDSEPFSQPTADDDENSLALEDWSDGEDEQKPHKDHSESFKIHKPERDGVLSMTADGSEEAKELREPSFSPQGEVNPKYNWMKGEDDPSNEKNDHLETSKNHRRTSETTVSSQNQSIEIPHVFSPLSLKNYLHQLSQEEPAWNFGPEAAEIFPLQTSPSSPLSCTPGMSQSKFGEELCEKIECSVTPQLRPELQTEIHHHQTLLQPPIPFHRAVKCAPQESRQLPSPAQHTANPQSSSSDSSPLNTPHHRRHRGHRPCRPFNTDLKDARNGQLSHPLPDFSKVEPKVRFPKGDYKPPRSRRPPRKRDSKPDAPLYKSPADMVREVLLSSAEGLSDTPAPVDLQRSVDSDETKEILCPLQASTLVQQLQDDYNRLLTKYAEAENTIDRLRLEAKVGLQCISPRSSQSALPGVLNSGSKVITLSFPQAQRAELSTNTVPPTQERTNTEASNEILNRPSSVDLIFSKGHLSLTAAQLTESLSKQLQIFQLQVDEFEKLLKSGKLEPYEQMQELSQLAQGQDSLEKAYLAARDQYQQMQKETRGQSSPFDPERELESQIFNSGLRLEELNERMEQSEQNEPKSEPGPSPRPYAHQLCASLNETVPQPETPVSAAHSEDTVELEVSSVNDGSDGDKEENAKEEILPSLLHSLHQKHKCVENDFSNLMDRYQSFRELPKRLERGLSESRQSLEFRASPPYPALSDGVEDDPHWSTKDEVDSSKSVDHSSSGTSHVCNSKETLDMSPLPDTTLPGPHGSERRPSASSTSHSNLGESAAFKKRASKKCDRVLRAPPQDGVASPETDSGFLGSESSRLTPAVLSPVQQRTALRVTRPSVTQEPSTVKPEKVLVSVQPALGSQAQIQTPPTCSQTAPGSTGEERTGGHTGRRYLPSPSNSSSPLRLSSGPLQPCWSDSAPSLSGEEARQDDRYTQPANQNDCYLRSPSPAVSYRHSDHLKAQGSVQLTNRHEALQSLQEEVDRLREHLEGSLRMSSPSSPVRARFSVLEDFRNPKPSHTSTPVQPTLRFLNPRAANKRAPRESRSEEEEEERKTAPKPEPRRRSASLPRFRTELSDITTDSEHAQSDPKPQTLKYFPVSPTKSPAYLRARAEPKPRSSSQRRSRSPVQSKEYDDECSRGPAPARCMWCTARPNSRMPAPNQSFIRRDVQRPVSSTHRERGGVYLAAAPPPTVLGCVHMVQCVPVFPTVLYYSIPVAPSTYPKPLYPSRSSDDRGHKSGGRIHHRRSQSVDTQHSLKRSLDRAIDAARSMHEVSRRMTRSLASGLQNTSPLAHSCSY</sequence>
<feature type="compositionally biased region" description="Polar residues" evidence="2">
    <location>
        <begin position="899"/>
        <end position="916"/>
    </location>
</feature>
<dbReference type="InParanoid" id="W5KTE3"/>
<dbReference type="Ensembl" id="ENSAMXT00000010855.2">
    <property type="protein sequence ID" value="ENSAMXP00000010855.2"/>
    <property type="gene ID" value="ENSAMXG00000010568.2"/>
</dbReference>
<feature type="coiled-coil region" evidence="1">
    <location>
        <begin position="1006"/>
        <end position="1033"/>
    </location>
</feature>
<evidence type="ECO:0000256" key="2">
    <source>
        <dbReference type="SAM" id="MobiDB-lite"/>
    </source>
</evidence>
<dbReference type="PANTHER" id="PTHR21510">
    <property type="entry name" value="AKNA DOMAIN-CONTAINING PROTEIN"/>
    <property type="match status" value="1"/>
</dbReference>
<feature type="region of interest" description="Disordered" evidence="2">
    <location>
        <begin position="1048"/>
        <end position="1178"/>
    </location>
</feature>
<evidence type="ECO:0000256" key="1">
    <source>
        <dbReference type="SAM" id="Coils"/>
    </source>
</evidence>
<feature type="region of interest" description="Disordered" evidence="2">
    <location>
        <begin position="728"/>
        <end position="992"/>
    </location>
</feature>
<evidence type="ECO:0000313" key="4">
    <source>
        <dbReference type="Ensembl" id="ENSAMXP00000010855.2"/>
    </source>
</evidence>
<feature type="compositionally biased region" description="Basic and acidic residues" evidence="2">
    <location>
        <begin position="1296"/>
        <end position="1313"/>
    </location>
</feature>
<dbReference type="Bgee" id="ENSAMXG00000010568">
    <property type="expression patterns" value="Expressed in olfactory epithelium and 9 other cell types or tissues"/>
</dbReference>
<feature type="compositionally biased region" description="Polar residues" evidence="2">
    <location>
        <begin position="1318"/>
        <end position="1335"/>
    </location>
</feature>
<dbReference type="GO" id="GO:0021849">
    <property type="term" value="P:neuroblast division in subventricular zone"/>
    <property type="evidence" value="ECO:0007669"/>
    <property type="project" value="TreeGrafter"/>
</dbReference>
<name>W5KTE3_ASTMX</name>
<dbReference type="GeneTree" id="ENSGT00940000154254"/>
<feature type="compositionally biased region" description="Polar residues" evidence="2">
    <location>
        <begin position="269"/>
        <end position="284"/>
    </location>
</feature>
<dbReference type="Pfam" id="PF12443">
    <property type="entry name" value="AKNA"/>
    <property type="match status" value="1"/>
</dbReference>
<feature type="compositionally biased region" description="Basic residues" evidence="2">
    <location>
        <begin position="1275"/>
        <end position="1285"/>
    </location>
</feature>
<dbReference type="InterPro" id="IPR022150">
    <property type="entry name" value="AKNA_dom"/>
</dbReference>
<feature type="compositionally biased region" description="Basic and acidic residues" evidence="2">
    <location>
        <begin position="752"/>
        <end position="769"/>
    </location>
</feature>
<feature type="compositionally biased region" description="Basic and acidic residues" evidence="2">
    <location>
        <begin position="78"/>
        <end position="98"/>
    </location>
</feature>
<dbReference type="GO" id="GO:0001837">
    <property type="term" value="P:epithelial to mesenchymal transition"/>
    <property type="evidence" value="ECO:0007669"/>
    <property type="project" value="TreeGrafter"/>
</dbReference>
<dbReference type="PANTHER" id="PTHR21510:SF15">
    <property type="entry name" value="MICROTUBULE ORGANIZATION PROTEIN AKNA"/>
    <property type="match status" value="1"/>
</dbReference>
<reference evidence="5" key="1">
    <citation type="submission" date="2013-03" db="EMBL/GenBank/DDBJ databases">
        <authorList>
            <person name="Jeffery W."/>
            <person name="Warren W."/>
            <person name="Wilson R.K."/>
        </authorList>
    </citation>
    <scope>NUCLEOTIDE SEQUENCE</scope>
    <source>
        <strain evidence="5">female</strain>
    </source>
</reference>
<feature type="coiled-coil region" evidence="1">
    <location>
        <begin position="413"/>
        <end position="440"/>
    </location>
</feature>
<proteinExistence type="predicted"/>